<gene>
    <name evidence="6" type="ORF">DXA68_23810</name>
    <name evidence="7" type="ORF">SAMN05444350_1782</name>
</gene>
<dbReference type="GO" id="GO:0046872">
    <property type="term" value="F:metal ion binding"/>
    <property type="evidence" value="ECO:0007669"/>
    <property type="project" value="UniProtKB-KW"/>
</dbReference>
<reference evidence="6 9" key="3">
    <citation type="submission" date="2018-08" db="EMBL/GenBank/DDBJ databases">
        <title>A genome reference for cultivated species of the human gut microbiota.</title>
        <authorList>
            <person name="Zou Y."/>
            <person name="Xue W."/>
            <person name="Luo G."/>
        </authorList>
    </citation>
    <scope>NUCLEOTIDE SEQUENCE [LARGE SCALE GENOMIC DNA]</scope>
    <source>
        <strain evidence="6 9">OF03-9BH</strain>
    </source>
</reference>
<reference evidence="8" key="1">
    <citation type="submission" date="2016-11" db="EMBL/GenBank/DDBJ databases">
        <authorList>
            <person name="Varghese N."/>
            <person name="Submissions S."/>
        </authorList>
    </citation>
    <scope>NUCLEOTIDE SEQUENCE [LARGE SCALE GENOMIC DNA]</scope>
    <source>
        <strain evidence="8">DSM 26884</strain>
    </source>
</reference>
<keyword evidence="3 6" id="KW-0378">Hydrolase</keyword>
<evidence type="ECO:0000256" key="2">
    <source>
        <dbReference type="ARBA" id="ARBA00022723"/>
    </source>
</evidence>
<dbReference type="InterPro" id="IPR036866">
    <property type="entry name" value="RibonucZ/Hydroxyglut_hydro"/>
</dbReference>
<dbReference type="OrthoDB" id="9802248at2"/>
<sequence>MEIAQIVNSVFNSNTFILSEINSPNVFLIDIGDFIPIISQMKECTTVKGVFLTHTHYDHLYGIRQLSQEFPDCMIYTSSFGQEALASDKKNFSRYHDDSIVFTSANLHVLKEGDKINIFSNKELEVYATPGHDRSCLTYKIGKHIFSGDSFIPGVQVITSFPNSNKLEANLSVQRIVSLAKGNNLYPGHGRIYENFNP</sequence>
<dbReference type="SMART" id="SM00849">
    <property type="entry name" value="Lactamase_B"/>
    <property type="match status" value="1"/>
</dbReference>
<evidence type="ECO:0000313" key="9">
    <source>
        <dbReference type="Proteomes" id="UP000286075"/>
    </source>
</evidence>
<dbReference type="GeneID" id="92715024"/>
<keyword evidence="2" id="KW-0479">Metal-binding</keyword>
<evidence type="ECO:0000313" key="7">
    <source>
        <dbReference type="EMBL" id="SHJ82030.1"/>
    </source>
</evidence>
<keyword evidence="8" id="KW-1185">Reference proteome</keyword>
<dbReference type="SUPFAM" id="SSF56281">
    <property type="entry name" value="Metallo-hydrolase/oxidoreductase"/>
    <property type="match status" value="1"/>
</dbReference>
<reference evidence="7" key="2">
    <citation type="submission" date="2016-11" db="EMBL/GenBank/DDBJ databases">
        <authorList>
            <person name="Jaros S."/>
            <person name="Januszkiewicz K."/>
            <person name="Wedrychowicz H."/>
        </authorList>
    </citation>
    <scope>NUCLEOTIDE SEQUENCE [LARGE SCALE GENOMIC DNA]</scope>
    <source>
        <strain evidence="7">DSM 26884</strain>
    </source>
</reference>
<accession>A0A1M6MF93</accession>
<dbReference type="AlphaFoldDB" id="A0A1M6MF93"/>
<dbReference type="PANTHER" id="PTHR46233">
    <property type="entry name" value="HYDROXYACYLGLUTATHIONE HYDROLASE GLOC"/>
    <property type="match status" value="1"/>
</dbReference>
<dbReference type="Gene3D" id="3.60.15.10">
    <property type="entry name" value="Ribonuclease Z/Hydroxyacylglutathione hydrolase-like"/>
    <property type="match status" value="1"/>
</dbReference>
<proteinExistence type="predicted"/>
<organism evidence="7 8">
    <name type="scientific">Bacteroides stercorirosoris</name>
    <dbReference type="NCBI Taxonomy" id="871324"/>
    <lineage>
        <taxon>Bacteria</taxon>
        <taxon>Pseudomonadati</taxon>
        <taxon>Bacteroidota</taxon>
        <taxon>Bacteroidia</taxon>
        <taxon>Bacteroidales</taxon>
        <taxon>Bacteroidaceae</taxon>
        <taxon>Bacteroides</taxon>
    </lineage>
</organism>
<evidence type="ECO:0000313" key="8">
    <source>
        <dbReference type="Proteomes" id="UP000184192"/>
    </source>
</evidence>
<dbReference type="InterPro" id="IPR051453">
    <property type="entry name" value="MBL_Glyoxalase_II"/>
</dbReference>
<dbReference type="EMBL" id="FQZN01000078">
    <property type="protein sequence ID" value="SHJ82030.1"/>
    <property type="molecule type" value="Genomic_DNA"/>
</dbReference>
<feature type="domain" description="Metallo-beta-lactamase" evidence="5">
    <location>
        <begin position="12"/>
        <end position="189"/>
    </location>
</feature>
<dbReference type="GO" id="GO:0016787">
    <property type="term" value="F:hydrolase activity"/>
    <property type="evidence" value="ECO:0007669"/>
    <property type="project" value="UniProtKB-KW"/>
</dbReference>
<dbReference type="InterPro" id="IPR001279">
    <property type="entry name" value="Metallo-B-lactamas"/>
</dbReference>
<keyword evidence="4" id="KW-0862">Zinc</keyword>
<evidence type="ECO:0000313" key="6">
    <source>
        <dbReference type="EMBL" id="RGX71646.1"/>
    </source>
</evidence>
<name>A0A1M6MF93_9BACE</name>
<dbReference type="Pfam" id="PF00753">
    <property type="entry name" value="Lactamase_B"/>
    <property type="match status" value="1"/>
</dbReference>
<dbReference type="RefSeq" id="WP_025836053.1">
    <property type="nucleotide sequence ID" value="NZ_CABMFG010000087.1"/>
</dbReference>
<evidence type="ECO:0000256" key="3">
    <source>
        <dbReference type="ARBA" id="ARBA00022801"/>
    </source>
</evidence>
<evidence type="ECO:0000256" key="4">
    <source>
        <dbReference type="ARBA" id="ARBA00022833"/>
    </source>
</evidence>
<dbReference type="EMBL" id="QSCF01000087">
    <property type="protein sequence ID" value="RGX71646.1"/>
    <property type="molecule type" value="Genomic_DNA"/>
</dbReference>
<evidence type="ECO:0000256" key="1">
    <source>
        <dbReference type="ARBA" id="ARBA00001947"/>
    </source>
</evidence>
<dbReference type="PANTHER" id="PTHR46233:SF3">
    <property type="entry name" value="HYDROXYACYLGLUTATHIONE HYDROLASE GLOC"/>
    <property type="match status" value="1"/>
</dbReference>
<evidence type="ECO:0000259" key="5">
    <source>
        <dbReference type="SMART" id="SM00849"/>
    </source>
</evidence>
<dbReference type="Proteomes" id="UP000184192">
    <property type="component" value="Unassembled WGS sequence"/>
</dbReference>
<comment type="cofactor">
    <cofactor evidence="1">
        <name>Zn(2+)</name>
        <dbReference type="ChEBI" id="CHEBI:29105"/>
    </cofactor>
</comment>
<dbReference type="Proteomes" id="UP000286075">
    <property type="component" value="Unassembled WGS sequence"/>
</dbReference>
<protein>
    <submittedName>
        <fullName evidence="7">Glyoxylase, beta-lactamase superfamily II</fullName>
    </submittedName>
    <submittedName>
        <fullName evidence="6">MBL fold metallo-hydrolase</fullName>
    </submittedName>
</protein>
<dbReference type="CDD" id="cd06262">
    <property type="entry name" value="metallo-hydrolase-like_MBL-fold"/>
    <property type="match status" value="1"/>
</dbReference>